<protein>
    <recommendedName>
        <fullName evidence="3">RNA-directed DNA polymerase from transposon X-element</fullName>
    </recommendedName>
</protein>
<evidence type="ECO:0000313" key="1">
    <source>
        <dbReference type="EMBL" id="GBO40803.1"/>
    </source>
</evidence>
<organism evidence="1 2">
    <name type="scientific">Araneus ventricosus</name>
    <name type="common">Orbweaver spider</name>
    <name type="synonym">Epeira ventricosa</name>
    <dbReference type="NCBI Taxonomy" id="182803"/>
    <lineage>
        <taxon>Eukaryota</taxon>
        <taxon>Metazoa</taxon>
        <taxon>Ecdysozoa</taxon>
        <taxon>Arthropoda</taxon>
        <taxon>Chelicerata</taxon>
        <taxon>Arachnida</taxon>
        <taxon>Araneae</taxon>
        <taxon>Araneomorphae</taxon>
        <taxon>Entelegynae</taxon>
        <taxon>Araneoidea</taxon>
        <taxon>Araneidae</taxon>
        <taxon>Araneus</taxon>
    </lineage>
</organism>
<sequence>MNRKLSKKFIPTPPILDTAGIKYTPLGKANAFKHSPENSFQENSEPYYNLHISEVNNSINSYFNNLALSSIPDIISFPEVINLIRKINPRKATGSNDVPNKAIRMLTLNAVTRLARIFNKFLIIQHFPDAWEIALVLMFPKPNQTKTANSLTPIDQSVCLVT</sequence>
<accession>A0A4Y2WTS5</accession>
<comment type="caution">
    <text evidence="1">The sequence shown here is derived from an EMBL/GenBank/DDBJ whole genome shotgun (WGS) entry which is preliminary data.</text>
</comment>
<dbReference type="EMBL" id="BGPR01066161">
    <property type="protein sequence ID" value="GBO40803.1"/>
    <property type="molecule type" value="Genomic_DNA"/>
</dbReference>
<proteinExistence type="predicted"/>
<dbReference type="OrthoDB" id="411173at2759"/>
<dbReference type="Proteomes" id="UP000499080">
    <property type="component" value="Unassembled WGS sequence"/>
</dbReference>
<gene>
    <name evidence="1" type="ORF">AVEN_92044_1</name>
</gene>
<evidence type="ECO:0000313" key="2">
    <source>
        <dbReference type="Proteomes" id="UP000499080"/>
    </source>
</evidence>
<name>A0A4Y2WTS5_ARAVE</name>
<evidence type="ECO:0008006" key="3">
    <source>
        <dbReference type="Google" id="ProtNLM"/>
    </source>
</evidence>
<dbReference type="AlphaFoldDB" id="A0A4Y2WTS5"/>
<reference evidence="1 2" key="1">
    <citation type="journal article" date="2019" name="Sci. Rep.">
        <title>Orb-weaving spider Araneus ventricosus genome elucidates the spidroin gene catalogue.</title>
        <authorList>
            <person name="Kono N."/>
            <person name="Nakamura H."/>
            <person name="Ohtoshi R."/>
            <person name="Moran D.A.P."/>
            <person name="Shinohara A."/>
            <person name="Yoshida Y."/>
            <person name="Fujiwara M."/>
            <person name="Mori M."/>
            <person name="Tomita M."/>
            <person name="Arakawa K."/>
        </authorList>
    </citation>
    <scope>NUCLEOTIDE SEQUENCE [LARGE SCALE GENOMIC DNA]</scope>
</reference>
<keyword evidence="2" id="KW-1185">Reference proteome</keyword>